<dbReference type="InterPro" id="IPR015904">
    <property type="entry name" value="Sulphide_quinone_reductase"/>
</dbReference>
<dbReference type="Proteomes" id="UP000034029">
    <property type="component" value="Chromosome"/>
</dbReference>
<evidence type="ECO:0000313" key="2">
    <source>
        <dbReference type="EMBL" id="SFK76519.1"/>
    </source>
</evidence>
<dbReference type="Proteomes" id="UP000183090">
    <property type="component" value="Unassembled WGS sequence"/>
</dbReference>
<dbReference type="GO" id="GO:0070221">
    <property type="term" value="P:sulfide oxidation, using sulfide:quinone oxidoreductase"/>
    <property type="evidence" value="ECO:0007669"/>
    <property type="project" value="TreeGrafter"/>
</dbReference>
<keyword evidence="3" id="KW-1185">Reference proteome</keyword>
<dbReference type="GO" id="GO:0071949">
    <property type="term" value="F:FAD binding"/>
    <property type="evidence" value="ECO:0007669"/>
    <property type="project" value="TreeGrafter"/>
</dbReference>
<reference evidence="3" key="2">
    <citation type="submission" date="2015-04" db="EMBL/GenBank/DDBJ databases">
        <title>Complete genome sequence of Salinicoccus halodurans strain H3B36, isolated from the Qaidam basin of China.</title>
        <authorList>
            <person name="Ma Y."/>
            <person name="Jiang K."/>
            <person name="Xue Y."/>
        </authorList>
    </citation>
    <scope>NUCLEOTIDE SEQUENCE [LARGE SCALE GENOMIC DNA]</scope>
    <source>
        <strain evidence="3">H3B36</strain>
    </source>
</reference>
<reference evidence="1 3" key="1">
    <citation type="journal article" date="2015" name="Int. J. Syst. Evol. Microbiol.">
        <title>Complete genome sequence of Salinicoccus halodurans H3B36, isolated from the Qaidam Basin in China.</title>
        <authorList>
            <person name="Jiang K."/>
            <person name="Xue Y."/>
            <person name="Ma Y."/>
        </authorList>
    </citation>
    <scope>NUCLEOTIDE SEQUENCE [LARGE SCALE GENOMIC DNA]</scope>
    <source>
        <strain evidence="1 3">H3B36</strain>
    </source>
</reference>
<dbReference type="SUPFAM" id="SSF51905">
    <property type="entry name" value="FAD/NAD(P)-binding domain"/>
    <property type="match status" value="2"/>
</dbReference>
<dbReference type="GO" id="GO:0070224">
    <property type="term" value="F:sulfide:quinone oxidoreductase activity"/>
    <property type="evidence" value="ECO:0007669"/>
    <property type="project" value="TreeGrafter"/>
</dbReference>
<dbReference type="KEGG" id="shv:AAT16_01130"/>
<dbReference type="PANTHER" id="PTHR10632">
    <property type="entry name" value="SULFIDE:QUINONE OXIDOREDUCTASE"/>
    <property type="match status" value="1"/>
</dbReference>
<name>A0A0F7D3R5_9STAP</name>
<protein>
    <submittedName>
        <fullName evidence="2">Sulfide:quinone oxidoreductase</fullName>
    </submittedName>
</protein>
<dbReference type="EMBL" id="CP011366">
    <property type="protein sequence ID" value="AKG72945.1"/>
    <property type="molecule type" value="Genomic_DNA"/>
</dbReference>
<proteinExistence type="predicted"/>
<accession>A0A0F7D3R5</accession>
<dbReference type="EMBL" id="FOTB01000003">
    <property type="protein sequence ID" value="SFK76519.1"/>
    <property type="molecule type" value="Genomic_DNA"/>
</dbReference>
<evidence type="ECO:0000313" key="1">
    <source>
        <dbReference type="EMBL" id="AKG72945.1"/>
    </source>
</evidence>
<dbReference type="PANTHER" id="PTHR10632:SF2">
    <property type="entry name" value="SULFIDE:QUINONE OXIDOREDUCTASE, MITOCHONDRIAL"/>
    <property type="match status" value="1"/>
</dbReference>
<evidence type="ECO:0000313" key="4">
    <source>
        <dbReference type="Proteomes" id="UP000183090"/>
    </source>
</evidence>
<sequence>MKNHYKLVILGGGAGGISTASRILSKNKNLKNEILIIEPDDYHYFQPAWPLVGSGEVNLESTWKPMEKVLPKGSKWLQERVERVAPVGRVVKAGDYNIEYDFLVVALGIELNYEAIEGLPEALGTSGICTNYLVDHVEYTYDTLTKVTSGNIIVTKPKSKIKGGVSAENSLFTMDNFLKSRERSADIVFRSGKQEIFEVKKYDDSLREQMDEKNIDYELNQELIKIDASEKKAVFENAQTGEKSTESFEMIVVTPPMHGPSVLDDSNLLDEEGWVDVDPYTMMHKTYTTVFSLGDSSSLPTVKMGGAVRKQMPVLVENLLDRMNDKEPSHEYDGKTACPIATEYGELILAEFGYDRIPEETTFLDQSDDKKFLYQFKKNMLPIMYWYGMLKGKA</sequence>
<dbReference type="InterPro" id="IPR036188">
    <property type="entry name" value="FAD/NAD-bd_sf"/>
</dbReference>
<dbReference type="AlphaFoldDB" id="A0A0F7D3R5"/>
<dbReference type="OrthoDB" id="9805710at2"/>
<evidence type="ECO:0000313" key="3">
    <source>
        <dbReference type="Proteomes" id="UP000034029"/>
    </source>
</evidence>
<dbReference type="RefSeq" id="WP_046789141.1">
    <property type="nucleotide sequence ID" value="NZ_CP011366.1"/>
</dbReference>
<gene>
    <name evidence="1" type="ORF">AAT16_01130</name>
    <name evidence="2" type="ORF">SAMN05216235_1598</name>
</gene>
<reference evidence="2 4" key="3">
    <citation type="submission" date="2016-10" db="EMBL/GenBank/DDBJ databases">
        <authorList>
            <person name="Varghese N."/>
            <person name="Submissions S."/>
        </authorList>
    </citation>
    <scope>NUCLEOTIDE SEQUENCE [LARGE SCALE GENOMIC DNA]</scope>
    <source>
        <strain evidence="2 4">CGMCC 1.6501</strain>
    </source>
</reference>
<dbReference type="Gene3D" id="3.50.50.60">
    <property type="entry name" value="FAD/NAD(P)-binding domain"/>
    <property type="match status" value="2"/>
</dbReference>
<organism evidence="2 4">
    <name type="scientific">Salinicoccus halodurans</name>
    <dbReference type="NCBI Taxonomy" id="407035"/>
    <lineage>
        <taxon>Bacteria</taxon>
        <taxon>Bacillati</taxon>
        <taxon>Bacillota</taxon>
        <taxon>Bacilli</taxon>
        <taxon>Bacillales</taxon>
        <taxon>Staphylococcaceae</taxon>
        <taxon>Salinicoccus</taxon>
    </lineage>
</organism>